<protein>
    <recommendedName>
        <fullName evidence="3">MalT-like TPR region domain-containing protein</fullName>
    </recommendedName>
</protein>
<dbReference type="EMBL" id="MPIN01000002">
    <property type="protein sequence ID" value="OJH41448.1"/>
    <property type="molecule type" value="Genomic_DNA"/>
</dbReference>
<evidence type="ECO:0008006" key="3">
    <source>
        <dbReference type="Google" id="ProtNLM"/>
    </source>
</evidence>
<dbReference type="AlphaFoldDB" id="A0A1L9BGY5"/>
<reference evidence="1 2" key="2">
    <citation type="submission" date="2016-12" db="EMBL/GenBank/DDBJ databases">
        <title>Draft Genome Sequence of Cystobacter ferrugineus Strain Cbfe23.</title>
        <authorList>
            <person name="Akbar S."/>
            <person name="Dowd S.E."/>
            <person name="Stevens D.C."/>
        </authorList>
    </citation>
    <scope>NUCLEOTIDE SEQUENCE [LARGE SCALE GENOMIC DNA]</scope>
    <source>
        <strain evidence="1 2">Cbfe23</strain>
    </source>
</reference>
<sequence length="433" mass="48619">MVKKNAVERRLDVLHDQWTEFAQLPEARLLRWVVEPDEVRMVEAFLRKEEDERLGECPDLFLRLEEPFDEPARYGRALREALIRMEEESHAGLEEEGLSGWRCPPVKAGTTDEEAFLAACESLRSHYESLCEHLVLVLLPVRGTDAGAWREWLRRAVEKAEAPHVRLVVLDDARMLALEPLAELFPERVVTIPARLDMGRALEELSREAGHVDTPGGQFRELFVRMGNAATKGHVDKVEELGARAVAVAAEHGLDSLVVTAHFVMGGAQLGAQRPREALEHYRQAEAAAEQAEAKGEPEGTPLRLKARLAQGAARVTAQEYAQAAALYEETAPLARAVKDARMELECWRMASWCCELQKEVERAWAHGQRAWEVGRTMDAGTRETSTLPYVGEALVRLSHERRGPREAREMELEIESVLGQDWRPETPAAGGR</sequence>
<evidence type="ECO:0000313" key="2">
    <source>
        <dbReference type="Proteomes" id="UP000182229"/>
    </source>
</evidence>
<evidence type="ECO:0000313" key="1">
    <source>
        <dbReference type="EMBL" id="OJH41448.1"/>
    </source>
</evidence>
<dbReference type="Proteomes" id="UP000182229">
    <property type="component" value="Unassembled WGS sequence"/>
</dbReference>
<dbReference type="STRING" id="83449.BON30_11375"/>
<keyword evidence="2" id="KW-1185">Reference proteome</keyword>
<comment type="caution">
    <text evidence="1">The sequence shown here is derived from an EMBL/GenBank/DDBJ whole genome shotgun (WGS) entry which is preliminary data.</text>
</comment>
<dbReference type="InterPro" id="IPR011990">
    <property type="entry name" value="TPR-like_helical_dom_sf"/>
</dbReference>
<reference evidence="2" key="1">
    <citation type="submission" date="2016-11" db="EMBL/GenBank/DDBJ databases">
        <authorList>
            <person name="Shukria A."/>
            <person name="Stevens D.C."/>
        </authorList>
    </citation>
    <scope>NUCLEOTIDE SEQUENCE [LARGE SCALE GENOMIC DNA]</scope>
    <source>
        <strain evidence="2">Cbfe23</strain>
    </source>
</reference>
<dbReference type="RefSeq" id="WP_071898046.1">
    <property type="nucleotide sequence ID" value="NZ_MPIN01000002.1"/>
</dbReference>
<dbReference type="Gene3D" id="1.25.40.10">
    <property type="entry name" value="Tetratricopeptide repeat domain"/>
    <property type="match status" value="1"/>
</dbReference>
<gene>
    <name evidence="1" type="ORF">BON30_11375</name>
</gene>
<dbReference type="SUPFAM" id="SSF48452">
    <property type="entry name" value="TPR-like"/>
    <property type="match status" value="1"/>
</dbReference>
<accession>A0A1L9BGY5</accession>
<proteinExistence type="predicted"/>
<name>A0A1L9BGY5_9BACT</name>
<dbReference type="OrthoDB" id="1489669at2"/>
<organism evidence="1 2">
    <name type="scientific">Cystobacter ferrugineus</name>
    <dbReference type="NCBI Taxonomy" id="83449"/>
    <lineage>
        <taxon>Bacteria</taxon>
        <taxon>Pseudomonadati</taxon>
        <taxon>Myxococcota</taxon>
        <taxon>Myxococcia</taxon>
        <taxon>Myxococcales</taxon>
        <taxon>Cystobacterineae</taxon>
        <taxon>Archangiaceae</taxon>
        <taxon>Cystobacter</taxon>
    </lineage>
</organism>